<dbReference type="Proteomes" id="UP001149165">
    <property type="component" value="Unassembled WGS sequence"/>
</dbReference>
<evidence type="ECO:0000313" key="3">
    <source>
        <dbReference type="Proteomes" id="UP001149165"/>
    </source>
</evidence>
<dbReference type="AlphaFoldDB" id="A0A9W9KSU2"/>
<protein>
    <submittedName>
        <fullName evidence="2">Heterokaryon incompatibility protein-domain-containing protein</fullName>
    </submittedName>
</protein>
<dbReference type="InterPro" id="IPR010730">
    <property type="entry name" value="HET"/>
</dbReference>
<dbReference type="PANTHER" id="PTHR24148:SF78">
    <property type="entry name" value="HETEROKARYON INCOMPATIBILITY DOMAIN-CONTAINING PROTEIN"/>
    <property type="match status" value="1"/>
</dbReference>
<keyword evidence="3" id="KW-1185">Reference proteome</keyword>
<proteinExistence type="predicted"/>
<sequence length="176" mass="20068">MSSFTYKSLPDGGNFTRMVQLLPNVNSDAPVECHLLDYDLGSTEYQPHVYEALSYCWGSQNKPESAILNGLTLPITTNLKAALQHLRDSQLPRTVWIDAICINQDDNKEKGKQIPLMRRIYAQASQVIVWLGDCTDAGDKALEELRDPAMIWTGYSEITSKLLQRDWFQRIWVSFI</sequence>
<accession>A0A9W9KSU2</accession>
<feature type="domain" description="Heterokaryon incompatibility" evidence="1">
    <location>
        <begin position="50"/>
        <end position="173"/>
    </location>
</feature>
<dbReference type="OrthoDB" id="4300637at2759"/>
<organism evidence="2 3">
    <name type="scientific">Penicillium angulare</name>
    <dbReference type="NCBI Taxonomy" id="116970"/>
    <lineage>
        <taxon>Eukaryota</taxon>
        <taxon>Fungi</taxon>
        <taxon>Dikarya</taxon>
        <taxon>Ascomycota</taxon>
        <taxon>Pezizomycotina</taxon>
        <taxon>Eurotiomycetes</taxon>
        <taxon>Eurotiomycetidae</taxon>
        <taxon>Eurotiales</taxon>
        <taxon>Aspergillaceae</taxon>
        <taxon>Penicillium</taxon>
    </lineage>
</organism>
<dbReference type="EMBL" id="JAPQKH010000001">
    <property type="protein sequence ID" value="KAJ5116704.1"/>
    <property type="molecule type" value="Genomic_DNA"/>
</dbReference>
<reference evidence="2" key="2">
    <citation type="journal article" date="2023" name="IMA Fungus">
        <title>Comparative genomic study of the Penicillium genus elucidates a diverse pangenome and 15 lateral gene transfer events.</title>
        <authorList>
            <person name="Petersen C."/>
            <person name="Sorensen T."/>
            <person name="Nielsen M.R."/>
            <person name="Sondergaard T.E."/>
            <person name="Sorensen J.L."/>
            <person name="Fitzpatrick D.A."/>
            <person name="Frisvad J.C."/>
            <person name="Nielsen K.L."/>
        </authorList>
    </citation>
    <scope>NUCLEOTIDE SEQUENCE</scope>
    <source>
        <strain evidence="2">IBT 30069</strain>
    </source>
</reference>
<dbReference type="Pfam" id="PF06985">
    <property type="entry name" value="HET"/>
    <property type="match status" value="1"/>
</dbReference>
<name>A0A9W9KSU2_9EURO</name>
<evidence type="ECO:0000313" key="2">
    <source>
        <dbReference type="EMBL" id="KAJ5116704.1"/>
    </source>
</evidence>
<dbReference type="InterPro" id="IPR052895">
    <property type="entry name" value="HetReg/Transcr_Mod"/>
</dbReference>
<reference evidence="2" key="1">
    <citation type="submission" date="2022-11" db="EMBL/GenBank/DDBJ databases">
        <authorList>
            <person name="Petersen C."/>
        </authorList>
    </citation>
    <scope>NUCLEOTIDE SEQUENCE</scope>
    <source>
        <strain evidence="2">IBT 30069</strain>
    </source>
</reference>
<comment type="caution">
    <text evidence="2">The sequence shown here is derived from an EMBL/GenBank/DDBJ whole genome shotgun (WGS) entry which is preliminary data.</text>
</comment>
<dbReference type="PANTHER" id="PTHR24148">
    <property type="entry name" value="ANKYRIN REPEAT DOMAIN-CONTAINING PROTEIN 39 HOMOLOG-RELATED"/>
    <property type="match status" value="1"/>
</dbReference>
<gene>
    <name evidence="2" type="ORF">N7456_001052</name>
</gene>
<evidence type="ECO:0000259" key="1">
    <source>
        <dbReference type="Pfam" id="PF06985"/>
    </source>
</evidence>